<dbReference type="PANTHER" id="PTHR43791:SF26">
    <property type="entry name" value="ALLANTOATE TRANSPORTER, PUTATIVE (AFU_ORTHOLOGUE AFUA_5G09470)-RELATED"/>
    <property type="match status" value="1"/>
</dbReference>
<dbReference type="EMBL" id="MVGC01003077">
    <property type="protein sequence ID" value="RJE16714.1"/>
    <property type="molecule type" value="Genomic_DNA"/>
</dbReference>
<sequence>MFIFLPDSPVSAPGLTKRQRRIAVERLKDNQTGIENKHLKPRQILEAFLDYKIYIFFLLGIV</sequence>
<keyword evidence="7" id="KW-1185">Reference proteome</keyword>
<dbReference type="GO" id="GO:0016020">
    <property type="term" value="C:membrane"/>
    <property type="evidence" value="ECO:0007669"/>
    <property type="project" value="UniProtKB-SubCell"/>
</dbReference>
<evidence type="ECO:0000256" key="1">
    <source>
        <dbReference type="ARBA" id="ARBA00004141"/>
    </source>
</evidence>
<keyword evidence="3" id="KW-0812">Transmembrane</keyword>
<dbReference type="PANTHER" id="PTHR43791">
    <property type="entry name" value="PERMEASE-RELATED"/>
    <property type="match status" value="1"/>
</dbReference>
<name>A0A3A2ZBC9_9EURO</name>
<accession>A0A3A2ZBC9</accession>
<gene>
    <name evidence="6" type="ORF">PHISCL_10949</name>
</gene>
<comment type="subcellular location">
    <subcellularLocation>
        <location evidence="1">Membrane</location>
        <topology evidence="1">Multi-pass membrane protein</topology>
    </subcellularLocation>
</comment>
<dbReference type="OrthoDB" id="6730379at2759"/>
<keyword evidence="5" id="KW-0472">Membrane</keyword>
<dbReference type="GO" id="GO:0022857">
    <property type="term" value="F:transmembrane transporter activity"/>
    <property type="evidence" value="ECO:0007669"/>
    <property type="project" value="TreeGrafter"/>
</dbReference>
<feature type="non-terminal residue" evidence="6">
    <location>
        <position position="62"/>
    </location>
</feature>
<evidence type="ECO:0000256" key="3">
    <source>
        <dbReference type="ARBA" id="ARBA00022692"/>
    </source>
</evidence>
<evidence type="ECO:0000256" key="5">
    <source>
        <dbReference type="ARBA" id="ARBA00023136"/>
    </source>
</evidence>
<organism evidence="6 7">
    <name type="scientific">Aspergillus sclerotialis</name>
    <dbReference type="NCBI Taxonomy" id="2070753"/>
    <lineage>
        <taxon>Eukaryota</taxon>
        <taxon>Fungi</taxon>
        <taxon>Dikarya</taxon>
        <taxon>Ascomycota</taxon>
        <taxon>Pezizomycotina</taxon>
        <taxon>Eurotiomycetes</taxon>
        <taxon>Eurotiomycetidae</taxon>
        <taxon>Eurotiales</taxon>
        <taxon>Aspergillaceae</taxon>
        <taxon>Aspergillus</taxon>
        <taxon>Aspergillus subgen. Polypaecilum</taxon>
    </lineage>
</organism>
<keyword evidence="4" id="KW-1133">Transmembrane helix</keyword>
<dbReference type="Proteomes" id="UP000266188">
    <property type="component" value="Unassembled WGS sequence"/>
</dbReference>
<evidence type="ECO:0000256" key="2">
    <source>
        <dbReference type="ARBA" id="ARBA00022448"/>
    </source>
</evidence>
<protein>
    <submittedName>
        <fullName evidence="6">Allantoate</fullName>
    </submittedName>
</protein>
<evidence type="ECO:0000313" key="7">
    <source>
        <dbReference type="Proteomes" id="UP000266188"/>
    </source>
</evidence>
<evidence type="ECO:0000313" key="6">
    <source>
        <dbReference type="EMBL" id="RJE16714.1"/>
    </source>
</evidence>
<keyword evidence="2" id="KW-0813">Transport</keyword>
<dbReference type="AlphaFoldDB" id="A0A3A2ZBC9"/>
<comment type="caution">
    <text evidence="6">The sequence shown here is derived from an EMBL/GenBank/DDBJ whole genome shotgun (WGS) entry which is preliminary data.</text>
</comment>
<evidence type="ECO:0000256" key="4">
    <source>
        <dbReference type="ARBA" id="ARBA00022989"/>
    </source>
</evidence>
<proteinExistence type="predicted"/>
<dbReference type="STRING" id="2070753.A0A3A2ZBC9"/>
<reference evidence="7" key="1">
    <citation type="submission" date="2017-02" db="EMBL/GenBank/DDBJ databases">
        <authorList>
            <person name="Tafer H."/>
            <person name="Lopandic K."/>
        </authorList>
    </citation>
    <scope>NUCLEOTIDE SEQUENCE [LARGE SCALE GENOMIC DNA]</scope>
    <source>
        <strain evidence="7">CBS 366.77</strain>
    </source>
</reference>